<accession>A0A0A8YB16</accession>
<reference evidence="1" key="1">
    <citation type="submission" date="2014-09" db="EMBL/GenBank/DDBJ databases">
        <authorList>
            <person name="Magalhaes I.L.F."/>
            <person name="Oliveira U."/>
            <person name="Santos F.R."/>
            <person name="Vidigal T.H.D.A."/>
            <person name="Brescovit A.D."/>
            <person name="Santos A.J."/>
        </authorList>
    </citation>
    <scope>NUCLEOTIDE SEQUENCE</scope>
    <source>
        <tissue evidence="1">Shoot tissue taken approximately 20 cm above the soil surface</tissue>
    </source>
</reference>
<dbReference type="EMBL" id="GBRH01274729">
    <property type="protein sequence ID" value="JAD23166.1"/>
    <property type="molecule type" value="Transcribed_RNA"/>
</dbReference>
<dbReference type="AlphaFoldDB" id="A0A0A8YB16"/>
<reference evidence="1" key="2">
    <citation type="journal article" date="2015" name="Data Brief">
        <title>Shoot transcriptome of the giant reed, Arundo donax.</title>
        <authorList>
            <person name="Barrero R.A."/>
            <person name="Guerrero F.D."/>
            <person name="Moolhuijzen P."/>
            <person name="Goolsby J.A."/>
            <person name="Tidwell J."/>
            <person name="Bellgard S.E."/>
            <person name="Bellgard M.I."/>
        </authorList>
    </citation>
    <scope>NUCLEOTIDE SEQUENCE</scope>
    <source>
        <tissue evidence="1">Shoot tissue taken approximately 20 cm above the soil surface</tissue>
    </source>
</reference>
<organism evidence="1">
    <name type="scientific">Arundo donax</name>
    <name type="common">Giant reed</name>
    <name type="synonym">Donax arundinaceus</name>
    <dbReference type="NCBI Taxonomy" id="35708"/>
    <lineage>
        <taxon>Eukaryota</taxon>
        <taxon>Viridiplantae</taxon>
        <taxon>Streptophyta</taxon>
        <taxon>Embryophyta</taxon>
        <taxon>Tracheophyta</taxon>
        <taxon>Spermatophyta</taxon>
        <taxon>Magnoliopsida</taxon>
        <taxon>Liliopsida</taxon>
        <taxon>Poales</taxon>
        <taxon>Poaceae</taxon>
        <taxon>PACMAD clade</taxon>
        <taxon>Arundinoideae</taxon>
        <taxon>Arundineae</taxon>
        <taxon>Arundo</taxon>
    </lineage>
</organism>
<proteinExistence type="predicted"/>
<sequence length="26" mass="2839">MPAADDSMAMKAHLRLWAHAVACSVR</sequence>
<name>A0A0A8YB16_ARUDO</name>
<protein>
    <submittedName>
        <fullName evidence="1">Uncharacterized protein</fullName>
    </submittedName>
</protein>
<evidence type="ECO:0000313" key="1">
    <source>
        <dbReference type="EMBL" id="JAD23166.1"/>
    </source>
</evidence>